<dbReference type="PIRSF" id="PIRSF006809">
    <property type="entry name" value="GTP-binding_hflX_prd"/>
    <property type="match status" value="1"/>
</dbReference>
<gene>
    <name evidence="8" type="primary">hflX_1</name>
    <name evidence="8" type="ORF">NMY3_00038</name>
</gene>
<dbReference type="RefSeq" id="WP_196816949.1">
    <property type="nucleotide sequence ID" value="NZ_CP012850.1"/>
</dbReference>
<dbReference type="KEGG" id="taa:NMY3_00038"/>
<evidence type="ECO:0000256" key="4">
    <source>
        <dbReference type="ARBA" id="ARBA00023134"/>
    </source>
</evidence>
<dbReference type="Gene3D" id="3.40.50.300">
    <property type="entry name" value="P-loop containing nucleotide triphosphate hydrolases"/>
    <property type="match status" value="1"/>
</dbReference>
<feature type="binding site" evidence="5">
    <location>
        <begin position="220"/>
        <end position="224"/>
    </location>
    <ligand>
        <name>GTP</name>
        <dbReference type="ChEBI" id="CHEBI:37565"/>
    </ligand>
</feature>
<dbReference type="InterPro" id="IPR016496">
    <property type="entry name" value="GTPase_HflX"/>
</dbReference>
<dbReference type="PROSITE" id="PS51705">
    <property type="entry name" value="G_HFLX"/>
    <property type="match status" value="1"/>
</dbReference>
<dbReference type="InterPro" id="IPR025121">
    <property type="entry name" value="GTPase_HflX_N"/>
</dbReference>
<feature type="binding site" evidence="5">
    <location>
        <begin position="343"/>
        <end position="345"/>
    </location>
    <ligand>
        <name>GTP</name>
        <dbReference type="ChEBI" id="CHEBI:37565"/>
    </ligand>
</feature>
<dbReference type="GeneID" id="60420266"/>
<keyword evidence="4 5" id="KW-0342">GTP-binding</keyword>
<dbReference type="Gene3D" id="6.10.250.2860">
    <property type="match status" value="1"/>
</dbReference>
<organism evidence="8 9">
    <name type="scientific">Candidatus Nitrosocosmicus oleophilus</name>
    <dbReference type="NCBI Taxonomy" id="1353260"/>
    <lineage>
        <taxon>Archaea</taxon>
        <taxon>Nitrososphaerota</taxon>
        <taxon>Nitrososphaeria</taxon>
        <taxon>Nitrososphaerales</taxon>
        <taxon>Nitrososphaeraceae</taxon>
        <taxon>Candidatus Nitrosocosmicus</taxon>
    </lineage>
</organism>
<evidence type="ECO:0000256" key="1">
    <source>
        <dbReference type="ARBA" id="ARBA00022723"/>
    </source>
</evidence>
<evidence type="ECO:0000313" key="9">
    <source>
        <dbReference type="Proteomes" id="UP000058925"/>
    </source>
</evidence>
<dbReference type="InterPro" id="IPR027417">
    <property type="entry name" value="P-loop_NTPase"/>
</dbReference>
<feature type="binding site" evidence="6">
    <location>
        <position position="222"/>
    </location>
    <ligand>
        <name>Mg(2+)</name>
        <dbReference type="ChEBI" id="CHEBI:18420"/>
    </ligand>
</feature>
<proteinExistence type="predicted"/>
<dbReference type="GO" id="GO:0005525">
    <property type="term" value="F:GTP binding"/>
    <property type="evidence" value="ECO:0007669"/>
    <property type="project" value="UniProtKB-KW"/>
</dbReference>
<feature type="domain" description="Hflx-type G" evidence="7">
    <location>
        <begin position="189"/>
        <end position="307"/>
    </location>
</feature>
<sequence length="374" mass="42847">MHQANIILVTYPEDFAIEEAKSLVESMPEYKVVKVFTQKYLNRAKYGMGFGKAEEIKQFVSQAGNIEKIFVDEHLGAKQIFNLEELIEIPIIDRERLILDIFYSRATTNESKLQIQLAEIQYKMPRVRENAKLMSKSNERVGKGGMGEYIVDVQFRDLKRQMGFVKEKLKDANLKRHEYRKQRLRKGMFIVSLVGYTSSGKTTLFNLLTKENKETSANLFTTLSTTTRSLDNSSNIDNKGDVDVLVVDTVGFISRLPHYMIDAFKSTLEESLEADLIFFLIDCSENLEDIGKKYSSCWNVLEELKIDKSKLHIVLTKVETTKSDKIQEIMKYMDDSIDKIAISSKSGYGIHKLRNLIASKKAHVKDEHSKLAPS</sequence>
<dbReference type="EMBL" id="CP012850">
    <property type="protein sequence ID" value="ALI34252.1"/>
    <property type="molecule type" value="Genomic_DNA"/>
</dbReference>
<dbReference type="Pfam" id="PF13167">
    <property type="entry name" value="GTP-bdg_N"/>
    <property type="match status" value="1"/>
</dbReference>
<protein>
    <submittedName>
        <fullName evidence="8">GTPase HflX</fullName>
    </submittedName>
</protein>
<dbReference type="OrthoDB" id="10150at2157"/>
<dbReference type="Gene3D" id="3.40.50.11060">
    <property type="entry name" value="GTPase HflX, N-terminal domain"/>
    <property type="match status" value="1"/>
</dbReference>
<comment type="cofactor">
    <cofactor evidence="6">
        <name>Mg(2+)</name>
        <dbReference type="ChEBI" id="CHEBI:18420"/>
    </cofactor>
</comment>
<feature type="binding site" evidence="5">
    <location>
        <begin position="248"/>
        <end position="251"/>
    </location>
    <ligand>
        <name>GTP</name>
        <dbReference type="ChEBI" id="CHEBI:37565"/>
    </ligand>
</feature>
<keyword evidence="3 6" id="KW-0460">Magnesium</keyword>
<evidence type="ECO:0000256" key="5">
    <source>
        <dbReference type="PIRSR" id="PIRSR006809-1"/>
    </source>
</evidence>
<dbReference type="PANTHER" id="PTHR10229">
    <property type="entry name" value="GTP-BINDING PROTEIN HFLX"/>
    <property type="match status" value="1"/>
</dbReference>
<dbReference type="SUPFAM" id="SSF52540">
    <property type="entry name" value="P-loop containing nucleoside triphosphate hydrolases"/>
    <property type="match status" value="1"/>
</dbReference>
<evidence type="ECO:0000256" key="6">
    <source>
        <dbReference type="PIRSR" id="PIRSR006809-2"/>
    </source>
</evidence>
<dbReference type="Pfam" id="PF01926">
    <property type="entry name" value="MMR_HSR1"/>
    <property type="match status" value="1"/>
</dbReference>
<dbReference type="InterPro" id="IPR006073">
    <property type="entry name" value="GTP-bd"/>
</dbReference>
<dbReference type="InterPro" id="IPR032305">
    <property type="entry name" value="GTP-bd_M"/>
</dbReference>
<evidence type="ECO:0000256" key="3">
    <source>
        <dbReference type="ARBA" id="ARBA00022842"/>
    </source>
</evidence>
<evidence type="ECO:0000313" key="8">
    <source>
        <dbReference type="EMBL" id="ALI34252.1"/>
    </source>
</evidence>
<name>A0A654M5B9_9ARCH</name>
<keyword evidence="1 6" id="KW-0479">Metal-binding</keyword>
<dbReference type="InterPro" id="IPR042108">
    <property type="entry name" value="GTPase_HflX_N_sf"/>
</dbReference>
<dbReference type="GO" id="GO:0046872">
    <property type="term" value="F:metal ion binding"/>
    <property type="evidence" value="ECO:0007669"/>
    <property type="project" value="UniProtKB-KW"/>
</dbReference>
<dbReference type="GO" id="GO:0005737">
    <property type="term" value="C:cytoplasm"/>
    <property type="evidence" value="ECO:0007669"/>
    <property type="project" value="TreeGrafter"/>
</dbReference>
<dbReference type="Pfam" id="PF16360">
    <property type="entry name" value="GTP-bdg_M"/>
    <property type="match status" value="1"/>
</dbReference>
<dbReference type="AlphaFoldDB" id="A0A654M5B9"/>
<dbReference type="PANTHER" id="PTHR10229:SF8">
    <property type="entry name" value="GTPASE HFLX"/>
    <property type="match status" value="1"/>
</dbReference>
<feature type="binding site" evidence="6">
    <location>
        <position position="202"/>
    </location>
    <ligand>
        <name>Mg(2+)</name>
        <dbReference type="ChEBI" id="CHEBI:18420"/>
    </ligand>
</feature>
<dbReference type="NCBIfam" id="TIGR03156">
    <property type="entry name" value="GTP_HflX"/>
    <property type="match status" value="1"/>
</dbReference>
<dbReference type="GO" id="GO:0043022">
    <property type="term" value="F:ribosome binding"/>
    <property type="evidence" value="ECO:0007669"/>
    <property type="project" value="TreeGrafter"/>
</dbReference>
<keyword evidence="9" id="KW-1185">Reference proteome</keyword>
<keyword evidence="2 5" id="KW-0547">Nucleotide-binding</keyword>
<feature type="binding site" evidence="5">
    <location>
        <begin position="195"/>
        <end position="202"/>
    </location>
    <ligand>
        <name>GTP</name>
        <dbReference type="ChEBI" id="CHEBI:37565"/>
    </ligand>
</feature>
<reference evidence="9" key="1">
    <citation type="submission" date="2015-10" db="EMBL/GenBank/DDBJ databases">
        <title>Niche specialization of a soil ammonia-oxidizing archaeon, Candidatus Nitrosocosmicus oleophilus.</title>
        <authorList>
            <person name="Jung M.-Y."/>
            <person name="Rhee S.-K."/>
        </authorList>
    </citation>
    <scope>NUCLEOTIDE SEQUENCE [LARGE SCALE GENOMIC DNA]</scope>
    <source>
        <strain evidence="9">MY3</strain>
    </source>
</reference>
<accession>A0A654M5B9</accession>
<dbReference type="InterPro" id="IPR030394">
    <property type="entry name" value="G_HFLX_dom"/>
</dbReference>
<evidence type="ECO:0000259" key="7">
    <source>
        <dbReference type="PROSITE" id="PS51705"/>
    </source>
</evidence>
<dbReference type="Proteomes" id="UP000058925">
    <property type="component" value="Chromosome"/>
</dbReference>
<evidence type="ECO:0000256" key="2">
    <source>
        <dbReference type="ARBA" id="ARBA00022741"/>
    </source>
</evidence>